<dbReference type="SUPFAM" id="SSF56235">
    <property type="entry name" value="N-terminal nucleophile aminohydrolases (Ntn hydrolases)"/>
    <property type="match status" value="1"/>
</dbReference>
<name>A0A974SEL8_9BACL</name>
<reference evidence="2 3" key="1">
    <citation type="submission" date="2021-01" db="EMBL/GenBank/DDBJ databases">
        <title>Whole genome sequence of Paenibacillus sonchi LMG 24727 for comparative genomics.</title>
        <authorList>
            <person name="Lee G."/>
            <person name="Kim M.-J."/>
            <person name="Lim K."/>
            <person name="Shin J.-H."/>
        </authorList>
    </citation>
    <scope>NUCLEOTIDE SEQUENCE [LARGE SCALE GENOMIC DNA]</scope>
    <source>
        <strain evidence="2 3">LMG 24727</strain>
    </source>
</reference>
<keyword evidence="2" id="KW-0378">Hydrolase</keyword>
<accession>A0A974SEL8</accession>
<gene>
    <name evidence="2" type="ORF">JI735_15150</name>
</gene>
<dbReference type="Gene3D" id="3.60.60.10">
    <property type="entry name" value="Penicillin V Acylase, Chain A"/>
    <property type="match status" value="1"/>
</dbReference>
<dbReference type="InterPro" id="IPR029055">
    <property type="entry name" value="Ntn_hydrolases_N"/>
</dbReference>
<dbReference type="InterPro" id="IPR047794">
    <property type="entry name" value="C45_proenzyme-like"/>
</dbReference>
<dbReference type="EMBL" id="CP068595">
    <property type="protein sequence ID" value="QQZ63658.1"/>
    <property type="molecule type" value="Genomic_DNA"/>
</dbReference>
<dbReference type="KEGG" id="pson:JI735_15150"/>
<dbReference type="PANTHER" id="PTHR34180:SF1">
    <property type="entry name" value="BETA-ALANYL-DOPAMINE_CARCININE HYDROLASE"/>
    <property type="match status" value="1"/>
</dbReference>
<dbReference type="NCBIfam" id="NF040521">
    <property type="entry name" value="C45_proenzyme"/>
    <property type="match status" value="1"/>
</dbReference>
<dbReference type="AlphaFoldDB" id="A0A974SEL8"/>
<keyword evidence="3" id="KW-1185">Reference proteome</keyword>
<sequence length="375" mass="42409">MKGTVLCMEKTKVYFKNFVGTSYEVGTQIGQWVLSTPSLLKQVLLPPNAYPHDKFTKITDLLDRYCQGINEEIKGFADTIGVSSEQALFYAMTYLERGCSLMAVLPSKSKSGHTLMARNYDFNNEMEEMCFAFTNIKGKYRYIGSTLNLFGRCDGMNEHGLAVCKASNGVPVGNFEGGQKAGATGFSFWVVVRSILENCKTVQEAIEWTMSAPIGYNMNLMLADSSNKIALLQCMDGHKSYKLLDEYSEEAFLSVTNHALLEDIKPYQKMIIENSVVRNNKIVEVFTGKKQLSKKDIKTLLSTSYPDGLCCHYYKEFFGTLRSMIFDVNDKTIEMTFGSPQVNEWQTFSVRALEMQEVEVLLPQEKARPEFYKIS</sequence>
<feature type="domain" description="Peptidase C45 hydrolase" evidence="1">
    <location>
        <begin position="110"/>
        <end position="341"/>
    </location>
</feature>
<dbReference type="InterPro" id="IPR047801">
    <property type="entry name" value="Peptidase_C45"/>
</dbReference>
<evidence type="ECO:0000313" key="3">
    <source>
        <dbReference type="Proteomes" id="UP000595841"/>
    </source>
</evidence>
<evidence type="ECO:0000259" key="1">
    <source>
        <dbReference type="Pfam" id="PF03417"/>
    </source>
</evidence>
<dbReference type="Proteomes" id="UP000595841">
    <property type="component" value="Chromosome"/>
</dbReference>
<dbReference type="GO" id="GO:0016787">
    <property type="term" value="F:hydrolase activity"/>
    <property type="evidence" value="ECO:0007669"/>
    <property type="project" value="UniProtKB-KW"/>
</dbReference>
<dbReference type="RefSeq" id="WP_202677533.1">
    <property type="nucleotide sequence ID" value="NZ_CP068595.1"/>
</dbReference>
<dbReference type="CDD" id="cd01935">
    <property type="entry name" value="Ntn_CGH_like"/>
    <property type="match status" value="1"/>
</dbReference>
<evidence type="ECO:0000313" key="2">
    <source>
        <dbReference type="EMBL" id="QQZ63658.1"/>
    </source>
</evidence>
<dbReference type="PANTHER" id="PTHR34180">
    <property type="entry name" value="PEPTIDASE C45"/>
    <property type="match status" value="1"/>
</dbReference>
<protein>
    <submittedName>
        <fullName evidence="2">Linear amide C-N hydrolase</fullName>
    </submittedName>
</protein>
<dbReference type="Pfam" id="PF03417">
    <property type="entry name" value="AAT"/>
    <property type="match status" value="1"/>
</dbReference>
<proteinExistence type="predicted"/>
<dbReference type="InterPro" id="IPR005079">
    <property type="entry name" value="Peptidase_C45_hydrolase"/>
</dbReference>
<organism evidence="2 3">
    <name type="scientific">Paenibacillus sonchi</name>
    <dbReference type="NCBI Taxonomy" id="373687"/>
    <lineage>
        <taxon>Bacteria</taxon>
        <taxon>Bacillati</taxon>
        <taxon>Bacillota</taxon>
        <taxon>Bacilli</taxon>
        <taxon>Bacillales</taxon>
        <taxon>Paenibacillaceae</taxon>
        <taxon>Paenibacillus</taxon>
        <taxon>Paenibacillus sonchi group</taxon>
    </lineage>
</organism>